<proteinExistence type="predicted"/>
<accession>I4A363</accession>
<evidence type="ECO:0000259" key="2">
    <source>
        <dbReference type="Pfam" id="PF24729"/>
    </source>
</evidence>
<protein>
    <recommendedName>
        <fullName evidence="2">Acb2/Tad1 hairpin domain-containing protein</fullName>
    </recommendedName>
</protein>
<dbReference type="KEGG" id="orh:Ornrh_2266"/>
<evidence type="ECO:0000256" key="1">
    <source>
        <dbReference type="ARBA" id="ARBA00022741"/>
    </source>
</evidence>
<dbReference type="EMBL" id="CP003283">
    <property type="protein sequence ID" value="AFL98397.1"/>
    <property type="molecule type" value="Genomic_DNA"/>
</dbReference>
<dbReference type="GeneID" id="97258842"/>
<reference evidence="3 4" key="1">
    <citation type="submission" date="2012-06" db="EMBL/GenBank/DDBJ databases">
        <title>The complete genome of Ornithobacterium rhinotracheale DSM 15997.</title>
        <authorList>
            <consortium name="US DOE Joint Genome Institute (JGI-PGF)"/>
            <person name="Lucas S."/>
            <person name="Copeland A."/>
            <person name="Lapidus A."/>
            <person name="Goodwin L."/>
            <person name="Pitluck S."/>
            <person name="Peters L."/>
            <person name="Mikhailova N."/>
            <person name="Teshima H."/>
            <person name="Kyrpides N."/>
            <person name="Mavromatis K."/>
            <person name="Pagani I."/>
            <person name="Ivanova N."/>
            <person name="Ovchinnikova G."/>
            <person name="Zeytun A."/>
            <person name="Detter J.C."/>
            <person name="Han C."/>
            <person name="Land M."/>
            <person name="Hauser L."/>
            <person name="Markowitz V."/>
            <person name="Cheng J.-F."/>
            <person name="Hugenholtz P."/>
            <person name="Woyke T."/>
            <person name="Wu D."/>
            <person name="Lang E."/>
            <person name="Kopitz M."/>
            <person name="Brambilla E."/>
            <person name="Klenk H.-P."/>
            <person name="Eisen J.A."/>
        </authorList>
    </citation>
    <scope>NUCLEOTIDE SEQUENCE [LARGE SCALE GENOMIC DNA]</scope>
    <source>
        <strain evidence="4">ATCC 51463 / DSM 15997 / CCUG 23171 / LMG 9086</strain>
    </source>
</reference>
<gene>
    <name evidence="3" type="ordered locus">Ornrh_2266</name>
</gene>
<evidence type="ECO:0000313" key="4">
    <source>
        <dbReference type="Proteomes" id="UP000006051"/>
    </source>
</evidence>
<dbReference type="GO" id="GO:0000166">
    <property type="term" value="F:nucleotide binding"/>
    <property type="evidence" value="ECO:0007669"/>
    <property type="project" value="UniProtKB-KW"/>
</dbReference>
<sequence length="67" mass="7674">MDANPIKKLSKGELKKLFAEKIEELESILNAEEVEPRCRAIAITNLQTAEMWINKGIYGKKEDNLKK</sequence>
<evidence type="ECO:0000313" key="3">
    <source>
        <dbReference type="EMBL" id="AFL98397.1"/>
    </source>
</evidence>
<dbReference type="GeneID" id="71570335"/>
<dbReference type="InterPro" id="IPR056098">
    <property type="entry name" value="Acb2/Tad1_hairpin"/>
</dbReference>
<keyword evidence="4" id="KW-1185">Reference proteome</keyword>
<dbReference type="Proteomes" id="UP000006051">
    <property type="component" value="Chromosome"/>
</dbReference>
<dbReference type="AlphaFoldDB" id="I4A363"/>
<keyword evidence="1" id="KW-0547">Nucleotide-binding</keyword>
<dbReference type="Pfam" id="PF24729">
    <property type="entry name" value="Acb2_Tad1_hairpin"/>
    <property type="match status" value="1"/>
</dbReference>
<organism evidence="3 4">
    <name type="scientific">Ornithobacterium rhinotracheale (strain ATCC 51463 / DSM 15997 / CCUG 23171 / CIP 104009 / LMG 9086)</name>
    <dbReference type="NCBI Taxonomy" id="867902"/>
    <lineage>
        <taxon>Bacteria</taxon>
        <taxon>Pseudomonadati</taxon>
        <taxon>Bacteroidota</taxon>
        <taxon>Flavobacteriia</taxon>
        <taxon>Flavobacteriales</taxon>
        <taxon>Weeksellaceae</taxon>
        <taxon>Ornithobacterium</taxon>
    </lineage>
</organism>
<name>I4A363_ORNRL</name>
<feature type="domain" description="Acb2/Tad1 hairpin" evidence="2">
    <location>
        <begin position="4"/>
        <end position="57"/>
    </location>
</feature>
<dbReference type="STRING" id="867902.Ornrh_2266"/>
<dbReference type="RefSeq" id="WP_014791898.1">
    <property type="nucleotide sequence ID" value="NC_018016.1"/>
</dbReference>
<dbReference type="HOGENOM" id="CLU_2808267_0_0_10"/>